<proteinExistence type="predicted"/>
<reference evidence="2" key="2">
    <citation type="submission" date="2015-01" db="EMBL/GenBank/DDBJ databases">
        <title>Evolutionary Origins and Diversification of the Mycorrhizal Mutualists.</title>
        <authorList>
            <consortium name="DOE Joint Genome Institute"/>
            <consortium name="Mycorrhizal Genomics Consortium"/>
            <person name="Kohler A."/>
            <person name="Kuo A."/>
            <person name="Nagy L.G."/>
            <person name="Floudas D."/>
            <person name="Copeland A."/>
            <person name="Barry K.W."/>
            <person name="Cichocki N."/>
            <person name="Veneault-Fourrey C."/>
            <person name="LaButti K."/>
            <person name="Lindquist E.A."/>
            <person name="Lipzen A."/>
            <person name="Lundell T."/>
            <person name="Morin E."/>
            <person name="Murat C."/>
            <person name="Riley R."/>
            <person name="Ohm R."/>
            <person name="Sun H."/>
            <person name="Tunlid A."/>
            <person name="Henrissat B."/>
            <person name="Grigoriev I.V."/>
            <person name="Hibbett D.S."/>
            <person name="Martin F."/>
        </authorList>
    </citation>
    <scope>NUCLEOTIDE SEQUENCE [LARGE SCALE GENOMIC DNA]</scope>
    <source>
        <strain evidence="2">Foug A</strain>
    </source>
</reference>
<dbReference type="AlphaFoldDB" id="A0A0C2ZS90"/>
<dbReference type="EMBL" id="KN822028">
    <property type="protein sequence ID" value="KIM64403.1"/>
    <property type="molecule type" value="Genomic_DNA"/>
</dbReference>
<dbReference type="InParanoid" id="A0A0C2ZS90"/>
<name>A0A0C2ZS90_9AGAM</name>
<sequence length="132" mass="14943">MFSKLELNDGIATTATDSERAGAPCTWVLYSVTDKRLRDRQVFPIEFGGFDWGQPLKHPRYLLPVQGFTRDFLKSTADFVQVASATRPWRQAQILLSESRWTAPSWLWRSSRLGPYLAPFIVPLVKLGSNAA</sequence>
<dbReference type="HOGENOM" id="CLU_1918327_0_0_1"/>
<evidence type="ECO:0000313" key="1">
    <source>
        <dbReference type="EMBL" id="KIM64403.1"/>
    </source>
</evidence>
<reference evidence="1 2" key="1">
    <citation type="submission" date="2014-04" db="EMBL/GenBank/DDBJ databases">
        <authorList>
            <consortium name="DOE Joint Genome Institute"/>
            <person name="Kuo A."/>
            <person name="Kohler A."/>
            <person name="Nagy L.G."/>
            <person name="Floudas D."/>
            <person name="Copeland A."/>
            <person name="Barry K.W."/>
            <person name="Cichocki N."/>
            <person name="Veneault-Fourrey C."/>
            <person name="LaButti K."/>
            <person name="Lindquist E.A."/>
            <person name="Lipzen A."/>
            <person name="Lundell T."/>
            <person name="Morin E."/>
            <person name="Murat C."/>
            <person name="Sun H."/>
            <person name="Tunlid A."/>
            <person name="Henrissat B."/>
            <person name="Grigoriev I.V."/>
            <person name="Hibbett D.S."/>
            <person name="Martin F."/>
            <person name="Nordberg H.P."/>
            <person name="Cantor M.N."/>
            <person name="Hua S.X."/>
        </authorList>
    </citation>
    <scope>NUCLEOTIDE SEQUENCE [LARGE SCALE GENOMIC DNA]</scope>
    <source>
        <strain evidence="1 2">Foug A</strain>
    </source>
</reference>
<keyword evidence="2" id="KW-1185">Reference proteome</keyword>
<dbReference type="Proteomes" id="UP000053989">
    <property type="component" value="Unassembled WGS sequence"/>
</dbReference>
<protein>
    <submittedName>
        <fullName evidence="1">Uncharacterized protein</fullName>
    </submittedName>
</protein>
<gene>
    <name evidence="1" type="ORF">SCLCIDRAFT_630352</name>
</gene>
<evidence type="ECO:0000313" key="2">
    <source>
        <dbReference type="Proteomes" id="UP000053989"/>
    </source>
</evidence>
<accession>A0A0C2ZS90</accession>
<organism evidence="1 2">
    <name type="scientific">Scleroderma citrinum Foug A</name>
    <dbReference type="NCBI Taxonomy" id="1036808"/>
    <lineage>
        <taxon>Eukaryota</taxon>
        <taxon>Fungi</taxon>
        <taxon>Dikarya</taxon>
        <taxon>Basidiomycota</taxon>
        <taxon>Agaricomycotina</taxon>
        <taxon>Agaricomycetes</taxon>
        <taxon>Agaricomycetidae</taxon>
        <taxon>Boletales</taxon>
        <taxon>Sclerodermatineae</taxon>
        <taxon>Sclerodermataceae</taxon>
        <taxon>Scleroderma</taxon>
    </lineage>
</organism>